<evidence type="ECO:0000313" key="2">
    <source>
        <dbReference type="Proteomes" id="UP000765509"/>
    </source>
</evidence>
<protein>
    <submittedName>
        <fullName evidence="1">Uncharacterized protein</fullName>
    </submittedName>
</protein>
<keyword evidence="2" id="KW-1185">Reference proteome</keyword>
<comment type="caution">
    <text evidence="1">The sequence shown here is derived from an EMBL/GenBank/DDBJ whole genome shotgun (WGS) entry which is preliminary data.</text>
</comment>
<evidence type="ECO:0000313" key="1">
    <source>
        <dbReference type="EMBL" id="MBW0460517.1"/>
    </source>
</evidence>
<reference evidence="1" key="1">
    <citation type="submission" date="2021-03" db="EMBL/GenBank/DDBJ databases">
        <title>Draft genome sequence of rust myrtle Austropuccinia psidii MF-1, a brazilian biotype.</title>
        <authorList>
            <person name="Quecine M.C."/>
            <person name="Pachon D.M.R."/>
            <person name="Bonatelli M.L."/>
            <person name="Correr F.H."/>
            <person name="Franceschini L.M."/>
            <person name="Leite T.F."/>
            <person name="Margarido G.R.A."/>
            <person name="Almeida C.A."/>
            <person name="Ferrarezi J.A."/>
            <person name="Labate C.A."/>
        </authorList>
    </citation>
    <scope>NUCLEOTIDE SEQUENCE</scope>
    <source>
        <strain evidence="1">MF-1</strain>
    </source>
</reference>
<dbReference type="AlphaFoldDB" id="A0A9Q3B8F7"/>
<dbReference type="EMBL" id="AVOT02000023">
    <property type="protein sequence ID" value="MBW0460517.1"/>
    <property type="molecule type" value="Genomic_DNA"/>
</dbReference>
<proteinExistence type="predicted"/>
<sequence length="95" mass="10794">MATNRWNKANFDAATLITSKVNCQVFNTIVNADISDKASSMWNKINELYSSKREMNKGRVWLNGRNPTTLVTYNNISTKPENSICIQACESSHRH</sequence>
<accession>A0A9Q3B8F7</accession>
<dbReference type="Proteomes" id="UP000765509">
    <property type="component" value="Unassembled WGS sequence"/>
</dbReference>
<gene>
    <name evidence="1" type="ORF">O181_000232</name>
</gene>
<name>A0A9Q3B8F7_9BASI</name>
<organism evidence="1 2">
    <name type="scientific">Austropuccinia psidii MF-1</name>
    <dbReference type="NCBI Taxonomy" id="1389203"/>
    <lineage>
        <taxon>Eukaryota</taxon>
        <taxon>Fungi</taxon>
        <taxon>Dikarya</taxon>
        <taxon>Basidiomycota</taxon>
        <taxon>Pucciniomycotina</taxon>
        <taxon>Pucciniomycetes</taxon>
        <taxon>Pucciniales</taxon>
        <taxon>Sphaerophragmiaceae</taxon>
        <taxon>Austropuccinia</taxon>
    </lineage>
</organism>